<dbReference type="EMBL" id="CP009621">
    <property type="protein sequence ID" value="AKD03547.1"/>
    <property type="molecule type" value="Genomic_DNA"/>
</dbReference>
<dbReference type="RefSeq" id="WP_046310732.1">
    <property type="nucleotide sequence ID" value="NZ_CBCSCY010000033.1"/>
</dbReference>
<dbReference type="Pfam" id="PF19081">
    <property type="entry name" value="Ig_7"/>
    <property type="match status" value="2"/>
</dbReference>
<dbReference type="InterPro" id="IPR000601">
    <property type="entry name" value="PKD_dom"/>
</dbReference>
<organism evidence="4 5">
    <name type="scientific">Pontibacter korlensis</name>
    <dbReference type="NCBI Taxonomy" id="400092"/>
    <lineage>
        <taxon>Bacteria</taxon>
        <taxon>Pseudomonadati</taxon>
        <taxon>Bacteroidota</taxon>
        <taxon>Cytophagia</taxon>
        <taxon>Cytophagales</taxon>
        <taxon>Hymenobacteraceae</taxon>
        <taxon>Pontibacter</taxon>
    </lineage>
</organism>
<dbReference type="InterPro" id="IPR045828">
    <property type="entry name" value="PKD_Bacteroidetes"/>
</dbReference>
<evidence type="ECO:0000259" key="2">
    <source>
        <dbReference type="PROSITE" id="PS50093"/>
    </source>
</evidence>
<dbReference type="PROSITE" id="PS50835">
    <property type="entry name" value="IG_LIKE"/>
    <property type="match status" value="2"/>
</dbReference>
<dbReference type="InterPro" id="IPR007110">
    <property type="entry name" value="Ig-like_dom"/>
</dbReference>
<dbReference type="Pfam" id="PF19406">
    <property type="entry name" value="PKD_5"/>
    <property type="match status" value="1"/>
</dbReference>
<dbReference type="Proteomes" id="UP000033109">
    <property type="component" value="Chromosome"/>
</dbReference>
<dbReference type="InterPro" id="IPR013783">
    <property type="entry name" value="Ig-like_fold"/>
</dbReference>
<dbReference type="KEGG" id="pko:PKOR_10900"/>
<evidence type="ECO:0000313" key="4">
    <source>
        <dbReference type="EMBL" id="AKD03547.1"/>
    </source>
</evidence>
<protein>
    <recommendedName>
        <fullName evidence="6">Ig-like domain-containing protein</fullName>
    </recommendedName>
</protein>
<name>A0A0E3UWN7_9BACT</name>
<reference evidence="4 5" key="1">
    <citation type="journal article" date="2015" name="Sci. Rep.">
        <title>Unraveling adaptation of Pontibacter korlensis to radiation and infertility in desert through complete genome and comparative transcriptomic analysis.</title>
        <authorList>
            <person name="Dai J."/>
            <person name="Dai W."/>
            <person name="Qiu C."/>
            <person name="Yang Z."/>
            <person name="Zhang Y."/>
            <person name="Zhou M."/>
            <person name="Zhang L."/>
            <person name="Fang C."/>
            <person name="Gao Q."/>
            <person name="Yang Q."/>
            <person name="Li X."/>
            <person name="Wang Z."/>
            <person name="Wang Z."/>
            <person name="Jia Z."/>
            <person name="Chen X."/>
        </authorList>
    </citation>
    <scope>NUCLEOTIDE SEQUENCE [LARGE SCALE GENOMIC DNA]</scope>
    <source>
        <strain evidence="4 5">X14-1T</strain>
    </source>
</reference>
<sequence length="2073" mass="215250">MKQSFTLLIATAVNARYGRTLLTCWLMLLFLMMGNVAAAQTSVSACEGQTASFDANPAPSSAVTIQWQVSTTTNADNQYTNLTEPLSASVANNRIYSVTATSALNGNYYRAVYRNNGGNVVGTLRVFQLTVNPTPTLSSTLTPAAICSGATFNYTSTSNVAGTTFSWQRLPATGVTGGATTGTGNISQTLTNTTSNPVNVTFRYTLSANGCTNTQDVVVTVRPLPTISVTPTGSALTICSGGSVNLTASGATTYSWSPAAGLSTTTGASVTASPTTTTTYTVTGTTNGCSSSTQVTVTVIQTPTASITPASPAPVCGGSVLLTAVANPTTPAVGTYTYRWLDAGGNTVGTNSTFSATATGSYSVVITNTAGPCASAPSSAVNVTVNPVPTAPTNVSANSTSFCGSGTPTLTATAGANSNTIRWYLSETGGSPVGTGSPYTPSAPITATTTYYAASYNSTTTCESSTRVAVQVTVNPNPVAVITQGANVILCEGGEVTLTAQTGTGYSYQWHLGGSPITGEDESSLTVTEPGSYTVEVTLGECTVMSSATTVTEQALPEVTINTTTPTEFCAGNSVVLTAAVDPSSPTVGNYTYRWFETSSPGTTLSTEPSYEVFASGTYNVEVTVNTCPVVADEPVTVTVNQLPSAEIIPTGPTDFCEGGSVVLNVPFSATNTYEWFLDGVAIEGASTNSLSVTVSGSYTVTVTSAEGCPNTSAPTVVRVGNVEEAAVTFTPPTEFCEGGSVLLEATQAPVGQTYTYQWLLDGEEIDDATERTYLAAASGDYSVRVSNSGCSKTSTEVTVTVSPQPAASISSGNEETCFVPGSTVSFEVEATFTGETAVWSSDNGNFVLTNQVINPETGVATATVTATGTGSATITLTASNSEAGCNNAASSVVLLVKPLPSATITADGSTTFCQGEQVILSAPEGTGYTYQWYRDGEPVVGTGRSYTASLAGSYTVRVTSNGCSLESDPTVVTVNPLPTATISTSGSTVFCSGGSVTLTANSDIGTNFTWFRNGNEQVGTGATLVVRESGSYTVLVSAGGTGCSNTSDATVVTVNPTPEATIRPSGPVTFCEGGTVTLVAVNAPSNATFQWFRGTTPVGTTQQITVSQSGNYTVRVTSGPCSATSSVTTVTVNPTPTLVITNPEPVCSPATVDLTAAAVTSGSTSGLTYTYWTNAEATTALSNPSAVATSGTYYIKGTTAAGCFEVRPVQVTVNSTPATPTISGITPNAVIYTGERVNGSYTRTLVGSDPGAGNTGTFSGPGITGAGVFNPCSVLSAGQNSRDIVITYTVSNSTTGCSSSVSVPVTVRRSTYTIVLETNPFPVCKGQNTNYTARVLRDAVVTYPAPENIRIQPVNVVSFEEDVTSLFVVESRKNQGNFNRGTTFSDASLSATDYYESRATPISGALPACASTTPIFSNKIYLGTPEVTVSLQNPGSICPGTSVTFTATQGTLPGTLTYQWTVNGEAVPNETSSTFTTSTLQNGDRVAVNFTAEGSGCGVATSGNEIVMVVVETQTVTGGSYCAGTTGAPITIGSSQSGVNYQLVQIASNGTVTSIGNPVPGTGSSLSFGNQLAGTYSVIPIAANPGACSMFNQVTNSETPLPTVYDITSSATSYCAGSGVTIGLSGSEPNTTYNLFRTGTTDAVGAYTTTSTQSGAFSFPGSFTAGTYRVTAVTVANQPARAACPRDMSGTVTIEEIMLPQQYSITGGGDICENNIVAMPVGLANSQINVSYQLKRDGVNVGNPVTGTGAAFDFGTYTEPGTYTVEAVTTTTPACPVTLNTSTVIRNVSAEDVTGETLRVTWIENNTQWRVEAVDEPERFTFGANPIYRWYRSTDEGITWAEVQPTSSDPSIYIENEPSTDPLIRAEVRTTDGRCLRFIITNENSVPLPVELMYLRAFKQGNNVLLEWATAMEENNAGFEIQVSEDGFNFRKLDFVPTQNGNTVLKQVYKYIDKENGKYGTRYYRLKQIDVNGTFEYFGPSVVIFSEVASQVKAFPNPFTTEVTLDIAAAQNGKVQVTMYSAIGRQVLERSFTVEKGFNTEVLNINDDLPHGVYFIKVHLDGKVHQLKLLKQ</sequence>
<evidence type="ECO:0000259" key="3">
    <source>
        <dbReference type="PROSITE" id="PS50835"/>
    </source>
</evidence>
<feature type="domain" description="Ig-like" evidence="3">
    <location>
        <begin position="1059"/>
        <end position="1134"/>
    </location>
</feature>
<accession>A0A0E3UWN7</accession>
<gene>
    <name evidence="4" type="ORF">PKOR_10900</name>
</gene>
<dbReference type="PROSITE" id="PS50093">
    <property type="entry name" value="PKD"/>
    <property type="match status" value="1"/>
</dbReference>
<dbReference type="Gene3D" id="2.60.40.10">
    <property type="entry name" value="Immunoglobulins"/>
    <property type="match status" value="7"/>
</dbReference>
<keyword evidence="5" id="KW-1185">Reference proteome</keyword>
<dbReference type="InterPro" id="IPR026444">
    <property type="entry name" value="Secre_tail"/>
</dbReference>
<evidence type="ECO:0000313" key="5">
    <source>
        <dbReference type="Proteomes" id="UP000033109"/>
    </source>
</evidence>
<dbReference type="PATRIC" id="fig|400092.3.peg.2380"/>
<dbReference type="HOGENOM" id="CLU_232791_0_0_10"/>
<evidence type="ECO:0008006" key="6">
    <source>
        <dbReference type="Google" id="ProtNLM"/>
    </source>
</evidence>
<dbReference type="InterPro" id="IPR036179">
    <property type="entry name" value="Ig-like_dom_sf"/>
</dbReference>
<keyword evidence="1" id="KW-0732">Signal</keyword>
<dbReference type="InterPro" id="IPR044023">
    <property type="entry name" value="Ig_7"/>
</dbReference>
<dbReference type="OrthoDB" id="842906at2"/>
<feature type="domain" description="PKD" evidence="2">
    <location>
        <begin position="501"/>
        <end position="541"/>
    </location>
</feature>
<dbReference type="NCBIfam" id="TIGR04183">
    <property type="entry name" value="Por_Secre_tail"/>
    <property type="match status" value="1"/>
</dbReference>
<dbReference type="STRING" id="400092.PKOR_10900"/>
<dbReference type="Pfam" id="PF18962">
    <property type="entry name" value="Por_Secre_tail"/>
    <property type="match status" value="1"/>
</dbReference>
<dbReference type="SUPFAM" id="SSF48726">
    <property type="entry name" value="Immunoglobulin"/>
    <property type="match status" value="1"/>
</dbReference>
<proteinExistence type="predicted"/>
<evidence type="ECO:0000256" key="1">
    <source>
        <dbReference type="SAM" id="SignalP"/>
    </source>
</evidence>
<feature type="signal peptide" evidence="1">
    <location>
        <begin position="1"/>
        <end position="38"/>
    </location>
</feature>
<feature type="chain" id="PRO_5002413280" description="Ig-like domain-containing protein" evidence="1">
    <location>
        <begin position="39"/>
        <end position="2073"/>
    </location>
</feature>
<feature type="domain" description="Ig-like" evidence="3">
    <location>
        <begin position="970"/>
        <end position="1054"/>
    </location>
</feature>